<keyword evidence="1" id="KW-0472">Membrane</keyword>
<evidence type="ECO:0000313" key="2">
    <source>
        <dbReference type="EMBL" id="AYV76022.1"/>
    </source>
</evidence>
<keyword evidence="1" id="KW-0812">Transmembrane</keyword>
<name>A0A3G4ZMD8_9VIRU</name>
<reference evidence="2" key="1">
    <citation type="submission" date="2018-10" db="EMBL/GenBank/DDBJ databases">
        <title>Hidden diversity of soil giant viruses.</title>
        <authorList>
            <person name="Schulz F."/>
            <person name="Alteio L."/>
            <person name="Goudeau D."/>
            <person name="Ryan E.M."/>
            <person name="Malmstrom R.R."/>
            <person name="Blanchard J."/>
            <person name="Woyke T."/>
        </authorList>
    </citation>
    <scope>NUCLEOTIDE SEQUENCE</scope>
    <source>
        <strain evidence="2">TEV1</strain>
    </source>
</reference>
<evidence type="ECO:0000256" key="1">
    <source>
        <dbReference type="SAM" id="Phobius"/>
    </source>
</evidence>
<evidence type="ECO:0008006" key="3">
    <source>
        <dbReference type="Google" id="ProtNLM"/>
    </source>
</evidence>
<proteinExistence type="predicted"/>
<dbReference type="CDD" id="cd22641">
    <property type="entry name" value="C24-like"/>
    <property type="match status" value="1"/>
</dbReference>
<accession>A0A3G4ZMD8</accession>
<sequence length="204" mass="22406">MIVLFTIIVMTVIIILLYSYFLYQDNKLCKHISSKNKLEHLTNLSNEAIQDIATVYNKNNMTVTDLTVTGNFNVIPKGVIVMWNGASTTVPAGWALCDGNNGTPNLSNKFILAMGTRGLGTAGGSETTTVTLTTNNLPAHTHSYHRYNANEHKKINSGVGGENVIHNSDPYTYQDYNTSSAGAGQPFDFSIMPPYYVLAYIMKL</sequence>
<dbReference type="EMBL" id="MK071982">
    <property type="protein sequence ID" value="AYV76022.1"/>
    <property type="molecule type" value="Genomic_DNA"/>
</dbReference>
<dbReference type="SUPFAM" id="SSF88874">
    <property type="entry name" value="Receptor-binding domain of short tail fibre protein gp12"/>
    <property type="match status" value="1"/>
</dbReference>
<organism evidence="2">
    <name type="scientific">Terrestrivirus sp</name>
    <dbReference type="NCBI Taxonomy" id="2487775"/>
    <lineage>
        <taxon>Viruses</taxon>
        <taxon>Varidnaviria</taxon>
        <taxon>Bamfordvirae</taxon>
        <taxon>Nucleocytoviricota</taxon>
        <taxon>Megaviricetes</taxon>
        <taxon>Imitervirales</taxon>
        <taxon>Mimiviridae</taxon>
        <taxon>Klosneuvirinae</taxon>
    </lineage>
</organism>
<gene>
    <name evidence="2" type="ORF">Terrestrivirus4_70</name>
</gene>
<feature type="transmembrane region" description="Helical" evidence="1">
    <location>
        <begin position="6"/>
        <end position="23"/>
    </location>
</feature>
<keyword evidence="1" id="KW-1133">Transmembrane helix</keyword>
<protein>
    <recommendedName>
        <fullName evidence="3">Microcystin-dependent protein</fullName>
    </recommendedName>
</protein>